<sequence>MNDDWVISFTFNVDPSMETMDRWETQLEGLDGSVARIPGHGVDVTTYASGGMSVIEAAEKMANEVIHIVHAEPVGMEVMREAQWQRRAEEPTLPELMSAAEIAEELGISRQRVHQLRRTAMFPAPLADLRGGAVWDAAAIRKFSSDWKRQPGRPAGDFYVQYEHFVEGQWQLDTTFGPTTEHRAWAFYKQAIEHPHMRYIRLMRGADDLIASHE</sequence>
<dbReference type="InterPro" id="IPR013324">
    <property type="entry name" value="RNA_pol_sigma_r3/r4-like"/>
</dbReference>
<name>A0A0U1DIJ1_9MYCO</name>
<evidence type="ECO:0000313" key="2">
    <source>
        <dbReference type="Proteomes" id="UP000199601"/>
    </source>
</evidence>
<organism evidence="1 2">
    <name type="scientific">Mycobacterium europaeum</name>
    <dbReference type="NCBI Taxonomy" id="761804"/>
    <lineage>
        <taxon>Bacteria</taxon>
        <taxon>Bacillati</taxon>
        <taxon>Actinomycetota</taxon>
        <taxon>Actinomycetes</taxon>
        <taxon>Mycobacteriales</taxon>
        <taxon>Mycobacteriaceae</taxon>
        <taxon>Mycobacterium</taxon>
        <taxon>Mycobacterium simiae complex</taxon>
    </lineage>
</organism>
<accession>A0A0U1DIJ1</accession>
<dbReference type="RefSeq" id="WP_090422279.1">
    <property type="nucleotide sequence ID" value="NZ_CTEC01000002.1"/>
</dbReference>
<proteinExistence type="predicted"/>
<reference evidence="2" key="1">
    <citation type="submission" date="2015-03" db="EMBL/GenBank/DDBJ databases">
        <authorList>
            <person name="Urmite Genomes"/>
        </authorList>
    </citation>
    <scope>NUCLEOTIDE SEQUENCE [LARGE SCALE GENOMIC DNA]</scope>
    <source>
        <strain evidence="2">CSUR P1344</strain>
    </source>
</reference>
<dbReference type="AlphaFoldDB" id="A0A0U1DIJ1"/>
<evidence type="ECO:0000313" key="1">
    <source>
        <dbReference type="EMBL" id="CQD17277.1"/>
    </source>
</evidence>
<keyword evidence="2" id="KW-1185">Reference proteome</keyword>
<dbReference type="EMBL" id="CTEC01000002">
    <property type="protein sequence ID" value="CQD17277.1"/>
    <property type="molecule type" value="Genomic_DNA"/>
</dbReference>
<dbReference type="SUPFAM" id="SSF88659">
    <property type="entry name" value="Sigma3 and sigma4 domains of RNA polymerase sigma factors"/>
    <property type="match status" value="1"/>
</dbReference>
<evidence type="ECO:0008006" key="3">
    <source>
        <dbReference type="Google" id="ProtNLM"/>
    </source>
</evidence>
<dbReference type="Proteomes" id="UP000199601">
    <property type="component" value="Unassembled WGS sequence"/>
</dbReference>
<gene>
    <name evidence="1" type="ORF">BN000_03765</name>
</gene>
<protein>
    <recommendedName>
        <fullName evidence="3">DNA-binding protein</fullName>
    </recommendedName>
</protein>